<organism evidence="1 2">
    <name type="scientific">Brassica oleracea var. oleracea</name>
    <dbReference type="NCBI Taxonomy" id="109376"/>
    <lineage>
        <taxon>Eukaryota</taxon>
        <taxon>Viridiplantae</taxon>
        <taxon>Streptophyta</taxon>
        <taxon>Embryophyta</taxon>
        <taxon>Tracheophyta</taxon>
        <taxon>Spermatophyta</taxon>
        <taxon>Magnoliopsida</taxon>
        <taxon>eudicotyledons</taxon>
        <taxon>Gunneridae</taxon>
        <taxon>Pentapetalae</taxon>
        <taxon>rosids</taxon>
        <taxon>malvids</taxon>
        <taxon>Brassicales</taxon>
        <taxon>Brassicaceae</taxon>
        <taxon>Brassiceae</taxon>
        <taxon>Brassica</taxon>
    </lineage>
</organism>
<reference evidence="1" key="2">
    <citation type="submission" date="2015-06" db="UniProtKB">
        <authorList>
            <consortium name="EnsemblPlants"/>
        </authorList>
    </citation>
    <scope>IDENTIFICATION</scope>
</reference>
<keyword evidence="2" id="KW-1185">Reference proteome</keyword>
<sequence length="88" mass="9992">MGPQRRLGIYVGCDSPSIIRYLEPQTGDVFTARFADCHFDENVFPVLGRENKNVGSDIKWSVPSLLYLDPPTKESELEVTNYAFTEYS</sequence>
<evidence type="ECO:0000313" key="1">
    <source>
        <dbReference type="EnsemblPlants" id="Bo18517s010.1"/>
    </source>
</evidence>
<dbReference type="Proteomes" id="UP000032141">
    <property type="component" value="Unassembled WGS sequence"/>
</dbReference>
<reference evidence="1" key="1">
    <citation type="journal article" date="2014" name="Genome Biol.">
        <title>Transcriptome and methylome profiling reveals relics of genome dominance in the mesopolyploid Brassica oleracea.</title>
        <authorList>
            <person name="Parkin I.A."/>
            <person name="Koh C."/>
            <person name="Tang H."/>
            <person name="Robinson S.J."/>
            <person name="Kagale S."/>
            <person name="Clarke W.E."/>
            <person name="Town C.D."/>
            <person name="Nixon J."/>
            <person name="Krishnakumar V."/>
            <person name="Bidwell S.L."/>
            <person name="Denoeud F."/>
            <person name="Belcram H."/>
            <person name="Links M.G."/>
            <person name="Just J."/>
            <person name="Clarke C."/>
            <person name="Bender T."/>
            <person name="Huebert T."/>
            <person name="Mason A.S."/>
            <person name="Pires J.C."/>
            <person name="Barker G."/>
            <person name="Moore J."/>
            <person name="Walley P.G."/>
            <person name="Manoli S."/>
            <person name="Batley J."/>
            <person name="Edwards D."/>
            <person name="Nelson M.N."/>
            <person name="Wang X."/>
            <person name="Paterson A.H."/>
            <person name="King G."/>
            <person name="Bancroft I."/>
            <person name="Chalhoub B."/>
            <person name="Sharpe A.G."/>
        </authorList>
    </citation>
    <scope>NUCLEOTIDE SEQUENCE [LARGE SCALE GENOMIC DNA]</scope>
    <source>
        <strain evidence="1">cv. TO1000</strain>
    </source>
</reference>
<dbReference type="HOGENOM" id="CLU_2472223_0_0_1"/>
<dbReference type="EnsemblPlants" id="Bo18517s010.1">
    <property type="protein sequence ID" value="Bo18517s010.1"/>
    <property type="gene ID" value="Bo18517s010"/>
</dbReference>
<evidence type="ECO:0000313" key="2">
    <source>
        <dbReference type="Proteomes" id="UP000032141"/>
    </source>
</evidence>
<accession>A0A0D3A0J5</accession>
<proteinExistence type="predicted"/>
<dbReference type="Gramene" id="Bo18517s010.1">
    <property type="protein sequence ID" value="Bo18517s010.1"/>
    <property type="gene ID" value="Bo18517s010"/>
</dbReference>
<protein>
    <submittedName>
        <fullName evidence="1">Uncharacterized protein</fullName>
    </submittedName>
</protein>
<name>A0A0D3A0J5_BRAOL</name>
<dbReference type="AlphaFoldDB" id="A0A0D3A0J5"/>
<dbReference type="eggNOG" id="KOG0017">
    <property type="taxonomic scope" value="Eukaryota"/>
</dbReference>